<evidence type="ECO:0000256" key="6">
    <source>
        <dbReference type="ARBA" id="ARBA00022833"/>
    </source>
</evidence>
<evidence type="ECO:0008006" key="13">
    <source>
        <dbReference type="Google" id="ProtNLM"/>
    </source>
</evidence>
<keyword evidence="6" id="KW-0862">Zinc</keyword>
<dbReference type="SUPFAM" id="SSF55486">
    <property type="entry name" value="Metalloproteases ('zincins'), catalytic domain"/>
    <property type="match status" value="1"/>
</dbReference>
<keyword evidence="12" id="KW-1185">Reference proteome</keyword>
<dbReference type="InterPro" id="IPR018497">
    <property type="entry name" value="Peptidase_M13_C"/>
</dbReference>
<keyword evidence="8" id="KW-0732">Signal</keyword>
<dbReference type="GO" id="GO:0004222">
    <property type="term" value="F:metalloendopeptidase activity"/>
    <property type="evidence" value="ECO:0007669"/>
    <property type="project" value="InterPro"/>
</dbReference>
<dbReference type="EMBL" id="JAAAIL010000394">
    <property type="protein sequence ID" value="KAG0276201.1"/>
    <property type="molecule type" value="Genomic_DNA"/>
</dbReference>
<keyword evidence="3" id="KW-0645">Protease</keyword>
<keyword evidence="7" id="KW-0482">Metalloprotease</keyword>
<keyword evidence="4" id="KW-0479">Metal-binding</keyword>
<dbReference type="Pfam" id="PF05649">
    <property type="entry name" value="Peptidase_M13_N"/>
    <property type="match status" value="1"/>
</dbReference>
<dbReference type="GO" id="GO:0046872">
    <property type="term" value="F:metal ion binding"/>
    <property type="evidence" value="ECO:0007669"/>
    <property type="project" value="UniProtKB-KW"/>
</dbReference>
<evidence type="ECO:0000313" key="12">
    <source>
        <dbReference type="Proteomes" id="UP001194580"/>
    </source>
</evidence>
<dbReference type="GO" id="GO:0005886">
    <property type="term" value="C:plasma membrane"/>
    <property type="evidence" value="ECO:0007669"/>
    <property type="project" value="TreeGrafter"/>
</dbReference>
<evidence type="ECO:0000256" key="7">
    <source>
        <dbReference type="ARBA" id="ARBA00023049"/>
    </source>
</evidence>
<evidence type="ECO:0000256" key="5">
    <source>
        <dbReference type="ARBA" id="ARBA00022801"/>
    </source>
</evidence>
<evidence type="ECO:0000313" key="11">
    <source>
        <dbReference type="EMBL" id="KAG0276201.1"/>
    </source>
</evidence>
<accession>A0AAD4DET6</accession>
<dbReference type="Proteomes" id="UP001194580">
    <property type="component" value="Unassembled WGS sequence"/>
</dbReference>
<sequence>MIVAKIHVLLAIGVALAAVHASPIADDSRHHGNRPNKATCRTPHCYLTAAGILDDMDTRADPCQDFDQFVCGGFRDKHEIPSNEEAISHGHILLDRSSSFIRSVADVSLGKAPKPAPGDVADRNNLKKIQDLYSSCMDQKAIFKAGRKPLADEVQKLTKLFSVGAAHPDKSVLSKAIGYIVKLGIQTPNSILGFTVSVEVDSKDAVANVLNAIVYGPSLDDDKYADVEVAQLYRDTIGAMFQIVLGDEDVGNRTQPLTPADIKKEWSDIAKDVVEFEAQVAAIFTKPDDPSIPIESRLPRTSEQLNVLTPSIDWSLLLHEILPAGITYTRPLTVWSLQDLHKLDRVLQKTSVTTLQNYFSWVLIQNLSQDLAGPYQQPLVAFNNILGIPLNSDPNIERWKNCATIVDNTLGHMVGHYFIKENFKGNSRQEVLNIINNTITSFVKEFSALTWFDKETLEGAIKKVKAVALGVGYSIESPNVASSKLLDEYYKGYTVDANNYFSNQLQSYTWSVANSFSQLPLPVKRAAKASTPTTVGAYSNYRLNAIIMPAGYLQGIYFNLENPEYINYGVGGHLGAHEISWWSNATAAMYTEKAQCFVEQYGNFTIDGPDGQPHNVNGRFTLNENIADNTGLKMAYSAWKNRLKSDQHGKQ</sequence>
<dbReference type="AlphaFoldDB" id="A0AAD4DET6"/>
<dbReference type="InterPro" id="IPR042089">
    <property type="entry name" value="Peptidase_M13_dom_2"/>
</dbReference>
<evidence type="ECO:0000259" key="10">
    <source>
        <dbReference type="Pfam" id="PF05649"/>
    </source>
</evidence>
<feature type="signal peptide" evidence="8">
    <location>
        <begin position="1"/>
        <end position="21"/>
    </location>
</feature>
<comment type="similarity">
    <text evidence="2">Belongs to the peptidase M13 family.</text>
</comment>
<evidence type="ECO:0000256" key="1">
    <source>
        <dbReference type="ARBA" id="ARBA00001947"/>
    </source>
</evidence>
<gene>
    <name evidence="11" type="ORF">BGZ95_007856</name>
</gene>
<dbReference type="Pfam" id="PF01431">
    <property type="entry name" value="Peptidase_M13"/>
    <property type="match status" value="1"/>
</dbReference>
<dbReference type="PROSITE" id="PS51885">
    <property type="entry name" value="NEPRILYSIN"/>
    <property type="match status" value="1"/>
</dbReference>
<feature type="chain" id="PRO_5042093223" description="Endothelin-converting enzyme 1" evidence="8">
    <location>
        <begin position="22"/>
        <end position="651"/>
    </location>
</feature>
<dbReference type="GO" id="GO:0016485">
    <property type="term" value="P:protein processing"/>
    <property type="evidence" value="ECO:0007669"/>
    <property type="project" value="TreeGrafter"/>
</dbReference>
<dbReference type="InterPro" id="IPR000718">
    <property type="entry name" value="Peptidase_M13"/>
</dbReference>
<dbReference type="Gene3D" id="1.10.1380.10">
    <property type="entry name" value="Neutral endopeptidase , domain2"/>
    <property type="match status" value="1"/>
</dbReference>
<name>A0AAD4DET6_9FUNG</name>
<dbReference type="PANTHER" id="PTHR11733">
    <property type="entry name" value="ZINC METALLOPROTEASE FAMILY M13 NEPRILYSIN-RELATED"/>
    <property type="match status" value="1"/>
</dbReference>
<proteinExistence type="inferred from homology"/>
<feature type="domain" description="Peptidase M13 C-terminal" evidence="9">
    <location>
        <begin position="537"/>
        <end position="645"/>
    </location>
</feature>
<feature type="domain" description="Peptidase M13 N-terminal" evidence="10">
    <location>
        <begin position="62"/>
        <end position="473"/>
    </location>
</feature>
<comment type="cofactor">
    <cofactor evidence="1">
        <name>Zn(2+)</name>
        <dbReference type="ChEBI" id="CHEBI:29105"/>
    </cofactor>
</comment>
<evidence type="ECO:0000256" key="2">
    <source>
        <dbReference type="ARBA" id="ARBA00007357"/>
    </source>
</evidence>
<dbReference type="Gene3D" id="3.40.390.10">
    <property type="entry name" value="Collagenase (Catalytic Domain)"/>
    <property type="match status" value="1"/>
</dbReference>
<dbReference type="CDD" id="cd08662">
    <property type="entry name" value="M13"/>
    <property type="match status" value="1"/>
</dbReference>
<dbReference type="InterPro" id="IPR024079">
    <property type="entry name" value="MetalloPept_cat_dom_sf"/>
</dbReference>
<evidence type="ECO:0000256" key="8">
    <source>
        <dbReference type="SAM" id="SignalP"/>
    </source>
</evidence>
<dbReference type="PANTHER" id="PTHR11733:SF167">
    <property type="entry name" value="FI17812P1-RELATED"/>
    <property type="match status" value="1"/>
</dbReference>
<evidence type="ECO:0000256" key="4">
    <source>
        <dbReference type="ARBA" id="ARBA00022723"/>
    </source>
</evidence>
<protein>
    <recommendedName>
        <fullName evidence="13">Endothelin-converting enzyme 1</fullName>
    </recommendedName>
</protein>
<reference evidence="11" key="1">
    <citation type="journal article" date="2020" name="Fungal Divers.">
        <title>Resolving the Mortierellaceae phylogeny through synthesis of multi-gene phylogenetics and phylogenomics.</title>
        <authorList>
            <person name="Vandepol N."/>
            <person name="Liber J."/>
            <person name="Desiro A."/>
            <person name="Na H."/>
            <person name="Kennedy M."/>
            <person name="Barry K."/>
            <person name="Grigoriev I.V."/>
            <person name="Miller A.N."/>
            <person name="O'Donnell K."/>
            <person name="Stajich J.E."/>
            <person name="Bonito G."/>
        </authorList>
    </citation>
    <scope>NUCLEOTIDE SEQUENCE</scope>
    <source>
        <strain evidence="11">NRRL 28262</strain>
    </source>
</reference>
<organism evidence="11 12">
    <name type="scientific">Linnemannia exigua</name>
    <dbReference type="NCBI Taxonomy" id="604196"/>
    <lineage>
        <taxon>Eukaryota</taxon>
        <taxon>Fungi</taxon>
        <taxon>Fungi incertae sedis</taxon>
        <taxon>Mucoromycota</taxon>
        <taxon>Mortierellomycotina</taxon>
        <taxon>Mortierellomycetes</taxon>
        <taxon>Mortierellales</taxon>
        <taxon>Mortierellaceae</taxon>
        <taxon>Linnemannia</taxon>
    </lineage>
</organism>
<keyword evidence="5" id="KW-0378">Hydrolase</keyword>
<evidence type="ECO:0000259" key="9">
    <source>
        <dbReference type="Pfam" id="PF01431"/>
    </source>
</evidence>
<comment type="caution">
    <text evidence="11">The sequence shown here is derived from an EMBL/GenBank/DDBJ whole genome shotgun (WGS) entry which is preliminary data.</text>
</comment>
<dbReference type="InterPro" id="IPR008753">
    <property type="entry name" value="Peptidase_M13_N"/>
</dbReference>
<evidence type="ECO:0000256" key="3">
    <source>
        <dbReference type="ARBA" id="ARBA00022670"/>
    </source>
</evidence>